<evidence type="ECO:0000259" key="6">
    <source>
        <dbReference type="PROSITE" id="PS50850"/>
    </source>
</evidence>
<reference evidence="7" key="1">
    <citation type="submission" date="2023-02" db="EMBL/GenBank/DDBJ databases">
        <title>Georgenia sp.10Sc9-8, isolated from a soil sample collected from the Taklamakan desert.</title>
        <authorList>
            <person name="Liu S."/>
        </authorList>
    </citation>
    <scope>NUCLEOTIDE SEQUENCE</scope>
    <source>
        <strain evidence="7">10Sc9-8</strain>
    </source>
</reference>
<evidence type="ECO:0000256" key="3">
    <source>
        <dbReference type="ARBA" id="ARBA00022989"/>
    </source>
</evidence>
<feature type="domain" description="Major facilitator superfamily (MFS) profile" evidence="6">
    <location>
        <begin position="1"/>
        <end position="172"/>
    </location>
</feature>
<feature type="transmembrane region" description="Helical" evidence="5">
    <location>
        <begin position="142"/>
        <end position="165"/>
    </location>
</feature>
<sequence>LTPLLAGVVLTPFALTGAVSAGISGRLVPRFGRWTVVAGLVVMIVGLVGTLITVSRTIGPQTAWAVSAWMALAGAGNGFVISPNQALGLAEVPVEQSSTAGAVLQTSQRVGAAVGVAVITGVFFATLSGADPGDAARYGQALSLSMGVTVGMVGLSLAVAVTDALRRVRPAD</sequence>
<evidence type="ECO:0000256" key="2">
    <source>
        <dbReference type="ARBA" id="ARBA00022692"/>
    </source>
</evidence>
<dbReference type="InterPro" id="IPR011701">
    <property type="entry name" value="MFS"/>
</dbReference>
<dbReference type="InterPro" id="IPR020846">
    <property type="entry name" value="MFS_dom"/>
</dbReference>
<accession>A0ABT5TSW4</accession>
<keyword evidence="4 5" id="KW-0472">Membrane</keyword>
<dbReference type="SUPFAM" id="SSF103473">
    <property type="entry name" value="MFS general substrate transporter"/>
    <property type="match status" value="1"/>
</dbReference>
<protein>
    <submittedName>
        <fullName evidence="7">MFS transporter</fullName>
    </submittedName>
</protein>
<keyword evidence="8" id="KW-1185">Reference proteome</keyword>
<dbReference type="Proteomes" id="UP001165561">
    <property type="component" value="Unassembled WGS sequence"/>
</dbReference>
<dbReference type="EMBL" id="JARACI010000307">
    <property type="protein sequence ID" value="MDD9205159.1"/>
    <property type="molecule type" value="Genomic_DNA"/>
</dbReference>
<dbReference type="InterPro" id="IPR036259">
    <property type="entry name" value="MFS_trans_sf"/>
</dbReference>
<dbReference type="Gene3D" id="1.20.1250.20">
    <property type="entry name" value="MFS general substrate transporter like domains"/>
    <property type="match status" value="1"/>
</dbReference>
<feature type="transmembrane region" description="Helical" evidence="5">
    <location>
        <begin position="110"/>
        <end position="130"/>
    </location>
</feature>
<keyword evidence="2 5" id="KW-0812">Transmembrane</keyword>
<comment type="subcellular location">
    <subcellularLocation>
        <location evidence="1">Cell membrane</location>
        <topology evidence="1">Multi-pass membrane protein</topology>
    </subcellularLocation>
</comment>
<dbReference type="PANTHER" id="PTHR42718">
    <property type="entry name" value="MAJOR FACILITATOR SUPERFAMILY MULTIDRUG TRANSPORTER MFSC"/>
    <property type="match status" value="1"/>
</dbReference>
<evidence type="ECO:0000256" key="1">
    <source>
        <dbReference type="ARBA" id="ARBA00004651"/>
    </source>
</evidence>
<proteinExistence type="predicted"/>
<dbReference type="PANTHER" id="PTHR42718:SF39">
    <property type="entry name" value="ACTINORHODIN TRANSPORTER-RELATED"/>
    <property type="match status" value="1"/>
</dbReference>
<evidence type="ECO:0000313" key="7">
    <source>
        <dbReference type="EMBL" id="MDD9205159.1"/>
    </source>
</evidence>
<feature type="transmembrane region" description="Helical" evidence="5">
    <location>
        <begin position="31"/>
        <end position="54"/>
    </location>
</feature>
<name>A0ABT5TSW4_9MICO</name>
<dbReference type="Pfam" id="PF07690">
    <property type="entry name" value="MFS_1"/>
    <property type="match status" value="1"/>
</dbReference>
<gene>
    <name evidence="7" type="ORF">PU560_01600</name>
</gene>
<comment type="caution">
    <text evidence="7">The sequence shown here is derived from an EMBL/GenBank/DDBJ whole genome shotgun (WGS) entry which is preliminary data.</text>
</comment>
<feature type="non-terminal residue" evidence="7">
    <location>
        <position position="1"/>
    </location>
</feature>
<organism evidence="7 8">
    <name type="scientific">Georgenia halotolerans</name>
    <dbReference type="NCBI Taxonomy" id="3028317"/>
    <lineage>
        <taxon>Bacteria</taxon>
        <taxon>Bacillati</taxon>
        <taxon>Actinomycetota</taxon>
        <taxon>Actinomycetes</taxon>
        <taxon>Micrococcales</taxon>
        <taxon>Bogoriellaceae</taxon>
        <taxon>Georgenia</taxon>
    </lineage>
</organism>
<evidence type="ECO:0000313" key="8">
    <source>
        <dbReference type="Proteomes" id="UP001165561"/>
    </source>
</evidence>
<dbReference type="PROSITE" id="PS50850">
    <property type="entry name" value="MFS"/>
    <property type="match status" value="1"/>
</dbReference>
<keyword evidence="3 5" id="KW-1133">Transmembrane helix</keyword>
<evidence type="ECO:0000256" key="5">
    <source>
        <dbReference type="SAM" id="Phobius"/>
    </source>
</evidence>
<evidence type="ECO:0000256" key="4">
    <source>
        <dbReference type="ARBA" id="ARBA00023136"/>
    </source>
</evidence>